<accession>A0A1C0YMD1</accession>
<evidence type="ECO:0000313" key="6">
    <source>
        <dbReference type="Proteomes" id="UP000093199"/>
    </source>
</evidence>
<evidence type="ECO:0000259" key="4">
    <source>
        <dbReference type="Pfam" id="PF13193"/>
    </source>
</evidence>
<dbReference type="Pfam" id="PF13193">
    <property type="entry name" value="AMP-binding_C"/>
    <property type="match status" value="1"/>
</dbReference>
<reference evidence="5 6" key="1">
    <citation type="submission" date="2016-07" db="EMBL/GenBank/DDBJ databases">
        <title>Caryophanon tenue genome sequencing.</title>
        <authorList>
            <person name="Verma A."/>
            <person name="Pal Y."/>
            <person name="Krishnamurthi S."/>
        </authorList>
    </citation>
    <scope>NUCLEOTIDE SEQUENCE [LARGE SCALE GENOMIC DNA]</scope>
    <source>
        <strain evidence="5 6">DSM 14152</strain>
    </source>
</reference>
<evidence type="ECO:0000256" key="2">
    <source>
        <dbReference type="ARBA" id="ARBA00022598"/>
    </source>
</evidence>
<dbReference type="Proteomes" id="UP000093199">
    <property type="component" value="Unassembled WGS sequence"/>
</dbReference>
<dbReference type="PROSITE" id="PS00455">
    <property type="entry name" value="AMP_BINDING"/>
    <property type="match status" value="1"/>
</dbReference>
<feature type="domain" description="AMP-dependent synthetase/ligase" evidence="3">
    <location>
        <begin position="10"/>
        <end position="366"/>
    </location>
</feature>
<dbReference type="STRING" id="33978.A6M13_00360"/>
<dbReference type="GO" id="GO:0006631">
    <property type="term" value="P:fatty acid metabolic process"/>
    <property type="evidence" value="ECO:0007669"/>
    <property type="project" value="TreeGrafter"/>
</dbReference>
<dbReference type="NCBIfam" id="NF004837">
    <property type="entry name" value="PRK06187.1"/>
    <property type="match status" value="1"/>
</dbReference>
<dbReference type="GO" id="GO:0031956">
    <property type="term" value="F:medium-chain fatty acid-CoA ligase activity"/>
    <property type="evidence" value="ECO:0007669"/>
    <property type="project" value="TreeGrafter"/>
</dbReference>
<dbReference type="AlphaFoldDB" id="A0A1C0YMD1"/>
<keyword evidence="2 5" id="KW-0436">Ligase</keyword>
<evidence type="ECO:0000313" key="5">
    <source>
        <dbReference type="EMBL" id="OCS88332.1"/>
    </source>
</evidence>
<keyword evidence="6" id="KW-1185">Reference proteome</keyword>
<organism evidence="5 6">
    <name type="scientific">Caryophanon tenue</name>
    <dbReference type="NCBI Taxonomy" id="33978"/>
    <lineage>
        <taxon>Bacteria</taxon>
        <taxon>Bacillati</taxon>
        <taxon>Bacillota</taxon>
        <taxon>Bacilli</taxon>
        <taxon>Bacillales</taxon>
        <taxon>Caryophanaceae</taxon>
        <taxon>Caryophanon</taxon>
    </lineage>
</organism>
<dbReference type="FunFam" id="3.30.300.30:FF:000008">
    <property type="entry name" value="2,3-dihydroxybenzoate-AMP ligase"/>
    <property type="match status" value="1"/>
</dbReference>
<dbReference type="RefSeq" id="WP_066542128.1">
    <property type="nucleotide sequence ID" value="NZ_MASJ01000001.1"/>
</dbReference>
<dbReference type="PANTHER" id="PTHR43201">
    <property type="entry name" value="ACYL-COA SYNTHETASE"/>
    <property type="match status" value="1"/>
</dbReference>
<feature type="domain" description="AMP-binding enzyme C-terminal" evidence="4">
    <location>
        <begin position="416"/>
        <end position="491"/>
    </location>
</feature>
<name>A0A1C0YMD1_9BACL</name>
<dbReference type="EMBL" id="MASJ01000001">
    <property type="protein sequence ID" value="OCS88332.1"/>
    <property type="molecule type" value="Genomic_DNA"/>
</dbReference>
<gene>
    <name evidence="5" type="ORF">A6M13_00360</name>
</gene>
<dbReference type="CDD" id="cd17631">
    <property type="entry name" value="FACL_FadD13-like"/>
    <property type="match status" value="1"/>
</dbReference>
<dbReference type="InterPro" id="IPR000873">
    <property type="entry name" value="AMP-dep_synth/lig_dom"/>
</dbReference>
<dbReference type="InterPro" id="IPR025110">
    <property type="entry name" value="AMP-bd_C"/>
</dbReference>
<dbReference type="Gene3D" id="3.30.300.30">
    <property type="match status" value="1"/>
</dbReference>
<dbReference type="Pfam" id="PF00501">
    <property type="entry name" value="AMP-binding"/>
    <property type="match status" value="1"/>
</dbReference>
<dbReference type="SUPFAM" id="SSF56801">
    <property type="entry name" value="Acetyl-CoA synthetase-like"/>
    <property type="match status" value="1"/>
</dbReference>
<dbReference type="PANTHER" id="PTHR43201:SF5">
    <property type="entry name" value="MEDIUM-CHAIN ACYL-COA LIGASE ACSF2, MITOCHONDRIAL"/>
    <property type="match status" value="1"/>
</dbReference>
<comment type="similarity">
    <text evidence="1">Belongs to the ATP-dependent AMP-binding enzyme family.</text>
</comment>
<evidence type="ECO:0000259" key="3">
    <source>
        <dbReference type="Pfam" id="PF00501"/>
    </source>
</evidence>
<comment type="caution">
    <text evidence="5">The sequence shown here is derived from an EMBL/GenBank/DDBJ whole genome shotgun (WGS) entry which is preliminary data.</text>
</comment>
<dbReference type="InterPro" id="IPR042099">
    <property type="entry name" value="ANL_N_sf"/>
</dbReference>
<sequence length="504" mass="55747">MDLAKAILYHASSTPNHIALIYEENTYTYEQLNKEINRFSHGLHMKGIKKGDKVSLYLKNSDQFVIAAYALWRIGAVVVPINFRLTAPELAYILEQSDSILVLSDAELIETARQAVQLVEHDLEIAVVGEDAPHVVNWQSYRSDDVNEPNIALLPTDDAQILYTSGTTGKPKGALFTHSNIIAVNMSVTYMTKLQRDDVYLLIAPAFHSAGLNMIVTTTLFAGATLVVQRDFHPVEAQKAVQQHKVTMFFAVPAMYNAILQVPKGMFNLSSIRACNYGAAPMSPSLIEASIDYFGTDQFYNCCGLTEAGPGGVLLLPEEHATKIGAAGKAMPFLNARVVRDDFTDVAPGEVGEFILRSSSIMKEYYKKPEETQKAFRNGWLLTGDLATIDEEGYITLVDRKKDMIISGGENIYSVEVEQVLDAHPDVVEVAIVGLPDTQWGEVVTAIVVLKEGATLTLEEIQAFCREHLAGYKVPRHMIEVAILPRNASGKVLKYHLREQLTKQ</sequence>
<dbReference type="InterPro" id="IPR020845">
    <property type="entry name" value="AMP-binding_CS"/>
</dbReference>
<dbReference type="Gene3D" id="3.40.50.12780">
    <property type="entry name" value="N-terminal domain of ligase-like"/>
    <property type="match status" value="1"/>
</dbReference>
<dbReference type="OrthoDB" id="9765680at2"/>
<proteinExistence type="inferred from homology"/>
<evidence type="ECO:0000256" key="1">
    <source>
        <dbReference type="ARBA" id="ARBA00006432"/>
    </source>
</evidence>
<protein>
    <submittedName>
        <fullName evidence="5">Long-chain fatty acid--CoA ligase</fullName>
    </submittedName>
</protein>
<dbReference type="InterPro" id="IPR045851">
    <property type="entry name" value="AMP-bd_C_sf"/>
</dbReference>